<name>A0AAD8K371_TARER</name>
<dbReference type="Proteomes" id="UP001229421">
    <property type="component" value="Unassembled WGS sequence"/>
</dbReference>
<dbReference type="SUPFAM" id="SSF50978">
    <property type="entry name" value="WD40 repeat-like"/>
    <property type="match status" value="1"/>
</dbReference>
<dbReference type="PROSITE" id="PS50082">
    <property type="entry name" value="WD_REPEATS_2"/>
    <property type="match status" value="2"/>
</dbReference>
<dbReference type="AlphaFoldDB" id="A0AAD8K371"/>
<protein>
    <recommendedName>
        <fullName evidence="6">Protein NEDD1</fullName>
    </recommendedName>
</protein>
<gene>
    <name evidence="4" type="ORF">QVD17_31318</name>
</gene>
<organism evidence="4 5">
    <name type="scientific">Tagetes erecta</name>
    <name type="common">African marigold</name>
    <dbReference type="NCBI Taxonomy" id="13708"/>
    <lineage>
        <taxon>Eukaryota</taxon>
        <taxon>Viridiplantae</taxon>
        <taxon>Streptophyta</taxon>
        <taxon>Embryophyta</taxon>
        <taxon>Tracheophyta</taxon>
        <taxon>Spermatophyta</taxon>
        <taxon>Magnoliopsida</taxon>
        <taxon>eudicotyledons</taxon>
        <taxon>Gunneridae</taxon>
        <taxon>Pentapetalae</taxon>
        <taxon>asterids</taxon>
        <taxon>campanulids</taxon>
        <taxon>Asterales</taxon>
        <taxon>Asteraceae</taxon>
        <taxon>Asteroideae</taxon>
        <taxon>Heliantheae alliance</taxon>
        <taxon>Tageteae</taxon>
        <taxon>Tagetes</taxon>
    </lineage>
</organism>
<feature type="region of interest" description="Disordered" evidence="3">
    <location>
        <begin position="362"/>
        <end position="391"/>
    </location>
</feature>
<dbReference type="GO" id="GO:0032467">
    <property type="term" value="P:positive regulation of cytokinesis"/>
    <property type="evidence" value="ECO:0007669"/>
    <property type="project" value="TreeGrafter"/>
</dbReference>
<feature type="coiled-coil region" evidence="2">
    <location>
        <begin position="731"/>
        <end position="758"/>
    </location>
</feature>
<feature type="repeat" description="WD" evidence="1">
    <location>
        <begin position="191"/>
        <end position="205"/>
    </location>
</feature>
<dbReference type="EMBL" id="JAUHHV010000008">
    <property type="protein sequence ID" value="KAK1415535.1"/>
    <property type="molecule type" value="Genomic_DNA"/>
</dbReference>
<dbReference type="GO" id="GO:0000919">
    <property type="term" value="P:cell plate assembly"/>
    <property type="evidence" value="ECO:0007669"/>
    <property type="project" value="TreeGrafter"/>
</dbReference>
<evidence type="ECO:0000313" key="5">
    <source>
        <dbReference type="Proteomes" id="UP001229421"/>
    </source>
</evidence>
<reference evidence="4" key="1">
    <citation type="journal article" date="2023" name="bioRxiv">
        <title>Improved chromosome-level genome assembly for marigold (Tagetes erecta).</title>
        <authorList>
            <person name="Jiang F."/>
            <person name="Yuan L."/>
            <person name="Wang S."/>
            <person name="Wang H."/>
            <person name="Xu D."/>
            <person name="Wang A."/>
            <person name="Fan W."/>
        </authorList>
    </citation>
    <scope>NUCLEOTIDE SEQUENCE</scope>
    <source>
        <strain evidence="4">WSJ</strain>
        <tissue evidence="4">Leaf</tissue>
    </source>
</reference>
<sequence length="759" mass="82024">MNFTDPAMSLLAASGGDTVKLFDVSMDPGDPCVLTHTPSPGSNVNSVKWNHTNLVVASAGDDKRISLWRKNGQSMGTIPAAGTDSGDNIDESIFTISFSTKASRYICSGGSGQVVRIWDLQRRRCIKWLRGHTDTITDVKYNCRDEHLASISLGGDLIIHNLGSGARATELKDPNGQVLRVLDYSRASRHLLVTAGDDGSVHLWDTTGRNPKVSWLKQHSAPTAGISFSPSNDKIIASVGLDKKLYTFDSGARRPSFCVPYESPFSSVAFHDDGNTLAAGTTTGQVVFYDVRAKPQPITVLRAYANSEAVTSLSWQRSKPIFVNEKSCTPDTALMGGTVDDSIVMPDPLPSATTSITSIVGSRTSGRVGSSSDSALSATSSANDSFTAGEETPLRSSFRIGGSLRLHPTRGIKDDMEVFSPLVDVQPITPSFDKLFEGTKNDFNKKSALLFSSSRKPLHGTGDGSDRPLNFDWKPSSTSVQDDNHNPVSQPLSSPEPASITPPEAWGGVSDKYIRPRQQGMLPSRFATLASSSSLSSGSMMAGLQDLSLPLSQTAINFRVRDTSSSQDPLVSSEIPFGSTSLSLGLKGNLESSGLALSQTRRFSSYAERISTNPSFSDGTSTAVGSPKTKKTGPETREEILNSFTPRHEMAVTELGTPLSVNGMDTQPPKSPLHPNAQQQGSSSFSLQLFQGTLDETLSSFQKSIHEDVRNLHIEVLRQSHIQEMQMSNKMNSILETQAELMKEIKLLRKENQELRQLL</sequence>
<proteinExistence type="predicted"/>
<dbReference type="Gene3D" id="2.130.10.10">
    <property type="entry name" value="YVTN repeat-like/Quinoprotein amine dehydrogenase"/>
    <property type="match status" value="3"/>
</dbReference>
<feature type="repeat" description="WD" evidence="1">
    <location>
        <begin position="37"/>
        <end position="68"/>
    </location>
</feature>
<dbReference type="GO" id="GO:0005828">
    <property type="term" value="C:kinetochore microtubule"/>
    <property type="evidence" value="ECO:0007669"/>
    <property type="project" value="TreeGrafter"/>
</dbReference>
<feature type="region of interest" description="Disordered" evidence="3">
    <location>
        <begin position="611"/>
        <end position="635"/>
    </location>
</feature>
<dbReference type="FunFam" id="2.130.10.10:FF:000344">
    <property type="entry name" value="Protein NEDD1"/>
    <property type="match status" value="1"/>
</dbReference>
<keyword evidence="5" id="KW-1185">Reference proteome</keyword>
<dbReference type="GO" id="GO:0140496">
    <property type="term" value="F:gamma-tubulin complex binding"/>
    <property type="evidence" value="ECO:0007669"/>
    <property type="project" value="InterPro"/>
</dbReference>
<dbReference type="SMART" id="SM00320">
    <property type="entry name" value="WD40"/>
    <property type="match status" value="6"/>
</dbReference>
<feature type="compositionally biased region" description="Polar residues" evidence="3">
    <location>
        <begin position="475"/>
        <end position="493"/>
    </location>
</feature>
<dbReference type="PANTHER" id="PTHR45096:SF1">
    <property type="entry name" value="PROTEIN NEDD1"/>
    <property type="match status" value="1"/>
</dbReference>
<feature type="compositionally biased region" description="Polar residues" evidence="3">
    <location>
        <begin position="611"/>
        <end position="624"/>
    </location>
</feature>
<keyword evidence="2" id="KW-0175">Coiled coil</keyword>
<dbReference type="Pfam" id="PF00400">
    <property type="entry name" value="WD40"/>
    <property type="match status" value="2"/>
</dbReference>
<evidence type="ECO:0000256" key="2">
    <source>
        <dbReference type="SAM" id="Coils"/>
    </source>
</evidence>
<dbReference type="GO" id="GO:0060236">
    <property type="term" value="P:regulation of mitotic spindle organization"/>
    <property type="evidence" value="ECO:0007669"/>
    <property type="project" value="TreeGrafter"/>
</dbReference>
<evidence type="ECO:0000256" key="3">
    <source>
        <dbReference type="SAM" id="MobiDB-lite"/>
    </source>
</evidence>
<keyword evidence="1" id="KW-0853">WD repeat</keyword>
<dbReference type="InterPro" id="IPR015943">
    <property type="entry name" value="WD40/YVTN_repeat-like_dom_sf"/>
</dbReference>
<accession>A0AAD8K371</accession>
<feature type="region of interest" description="Disordered" evidence="3">
    <location>
        <begin position="454"/>
        <end position="510"/>
    </location>
</feature>
<dbReference type="GO" id="GO:2000694">
    <property type="term" value="P:regulation of phragmoplast microtubule organization"/>
    <property type="evidence" value="ECO:0007669"/>
    <property type="project" value="TreeGrafter"/>
</dbReference>
<feature type="region of interest" description="Disordered" evidence="3">
    <location>
        <begin position="661"/>
        <end position="684"/>
    </location>
</feature>
<evidence type="ECO:0000256" key="1">
    <source>
        <dbReference type="PROSITE-ProRule" id="PRU00221"/>
    </source>
</evidence>
<evidence type="ECO:0008006" key="6">
    <source>
        <dbReference type="Google" id="ProtNLM"/>
    </source>
</evidence>
<dbReference type="InterPro" id="IPR036322">
    <property type="entry name" value="WD40_repeat_dom_sf"/>
</dbReference>
<dbReference type="InterPro" id="IPR001680">
    <property type="entry name" value="WD40_rpt"/>
</dbReference>
<dbReference type="GO" id="GO:0010968">
    <property type="term" value="P:regulation of microtubule nucleation"/>
    <property type="evidence" value="ECO:0007669"/>
    <property type="project" value="InterPro"/>
</dbReference>
<comment type="caution">
    <text evidence="4">The sequence shown here is derived from an EMBL/GenBank/DDBJ whole genome shotgun (WGS) entry which is preliminary data.</text>
</comment>
<dbReference type="InterPro" id="IPR044621">
    <property type="entry name" value="NEDD1"/>
</dbReference>
<dbReference type="PANTHER" id="PTHR45096">
    <property type="entry name" value="PROTEIN NEDD1"/>
    <property type="match status" value="1"/>
</dbReference>
<feature type="compositionally biased region" description="Low complexity" evidence="3">
    <location>
        <begin position="362"/>
        <end position="385"/>
    </location>
</feature>
<evidence type="ECO:0000313" key="4">
    <source>
        <dbReference type="EMBL" id="KAK1415535.1"/>
    </source>
</evidence>